<keyword evidence="1 2" id="KW-0129">CBS domain</keyword>
<dbReference type="Gene3D" id="3.10.580.10">
    <property type="entry name" value="CBS-domain"/>
    <property type="match status" value="1"/>
</dbReference>
<dbReference type="Proteomes" id="UP001500936">
    <property type="component" value="Unassembled WGS sequence"/>
</dbReference>
<gene>
    <name evidence="4" type="ORF">GCM10023187_21220</name>
</gene>
<sequence>MGVCSVRPDHMVIDALNLMADCNIGAVVVMDGEELVGIFSERDYARKGIRQGRKAKSTPVSEVMTPKVFTVTQDMDIYDCMKLFSEKRFRHLPVMDDDKVIGVLSIGDIVSAIMKEQSDHIQYLEQYITNA</sequence>
<evidence type="ECO:0000313" key="4">
    <source>
        <dbReference type="EMBL" id="GAA4404214.1"/>
    </source>
</evidence>
<feature type="domain" description="CBS" evidence="3">
    <location>
        <begin position="1"/>
        <end position="55"/>
    </location>
</feature>
<reference evidence="5" key="1">
    <citation type="journal article" date="2019" name="Int. J. Syst. Evol. Microbiol.">
        <title>The Global Catalogue of Microorganisms (GCM) 10K type strain sequencing project: providing services to taxonomists for standard genome sequencing and annotation.</title>
        <authorList>
            <consortium name="The Broad Institute Genomics Platform"/>
            <consortium name="The Broad Institute Genome Sequencing Center for Infectious Disease"/>
            <person name="Wu L."/>
            <person name="Ma J."/>
        </authorList>
    </citation>
    <scope>NUCLEOTIDE SEQUENCE [LARGE SCALE GENOMIC DNA]</scope>
    <source>
        <strain evidence="5">JCM 17925</strain>
    </source>
</reference>
<evidence type="ECO:0000256" key="1">
    <source>
        <dbReference type="ARBA" id="ARBA00023122"/>
    </source>
</evidence>
<dbReference type="Pfam" id="PF00571">
    <property type="entry name" value="CBS"/>
    <property type="match status" value="2"/>
</dbReference>
<accession>A0ABP8KD99</accession>
<evidence type="ECO:0000313" key="5">
    <source>
        <dbReference type="Proteomes" id="UP001500936"/>
    </source>
</evidence>
<dbReference type="InterPro" id="IPR044725">
    <property type="entry name" value="CBSX3_CBS_dom"/>
</dbReference>
<dbReference type="PANTHER" id="PTHR43080">
    <property type="entry name" value="CBS DOMAIN-CONTAINING PROTEIN CBSX3, MITOCHONDRIAL"/>
    <property type="match status" value="1"/>
</dbReference>
<comment type="caution">
    <text evidence="4">The sequence shown here is derived from an EMBL/GenBank/DDBJ whole genome shotgun (WGS) entry which is preliminary data.</text>
</comment>
<proteinExistence type="predicted"/>
<dbReference type="PANTHER" id="PTHR43080:SF2">
    <property type="entry name" value="CBS DOMAIN-CONTAINING PROTEIN"/>
    <property type="match status" value="1"/>
</dbReference>
<name>A0ABP8KD99_9BACT</name>
<dbReference type="EMBL" id="BAABHB010000003">
    <property type="protein sequence ID" value="GAA4404214.1"/>
    <property type="molecule type" value="Genomic_DNA"/>
</dbReference>
<evidence type="ECO:0000256" key="2">
    <source>
        <dbReference type="PROSITE-ProRule" id="PRU00703"/>
    </source>
</evidence>
<protein>
    <submittedName>
        <fullName evidence="4">CBS domain-containing protein</fullName>
    </submittedName>
</protein>
<keyword evidence="5" id="KW-1185">Reference proteome</keyword>
<dbReference type="InterPro" id="IPR051257">
    <property type="entry name" value="Diverse_CBS-Domain"/>
</dbReference>
<dbReference type="SMART" id="SM00116">
    <property type="entry name" value="CBS"/>
    <property type="match status" value="2"/>
</dbReference>
<evidence type="ECO:0000259" key="3">
    <source>
        <dbReference type="PROSITE" id="PS51371"/>
    </source>
</evidence>
<feature type="domain" description="CBS" evidence="3">
    <location>
        <begin position="64"/>
        <end position="120"/>
    </location>
</feature>
<dbReference type="PROSITE" id="PS51371">
    <property type="entry name" value="CBS"/>
    <property type="match status" value="2"/>
</dbReference>
<organism evidence="4 5">
    <name type="scientific">Nibrella viscosa</name>
    <dbReference type="NCBI Taxonomy" id="1084524"/>
    <lineage>
        <taxon>Bacteria</taxon>
        <taxon>Pseudomonadati</taxon>
        <taxon>Bacteroidota</taxon>
        <taxon>Cytophagia</taxon>
        <taxon>Cytophagales</taxon>
        <taxon>Spirosomataceae</taxon>
        <taxon>Nibrella</taxon>
    </lineage>
</organism>
<dbReference type="CDD" id="cd04623">
    <property type="entry name" value="CBS_pair_bac_euk"/>
    <property type="match status" value="1"/>
</dbReference>
<dbReference type="SUPFAM" id="SSF54631">
    <property type="entry name" value="CBS-domain pair"/>
    <property type="match status" value="1"/>
</dbReference>
<dbReference type="InterPro" id="IPR046342">
    <property type="entry name" value="CBS_dom_sf"/>
</dbReference>
<dbReference type="InterPro" id="IPR000644">
    <property type="entry name" value="CBS_dom"/>
</dbReference>